<gene>
    <name evidence="2" type="ORF">BG015_009835</name>
</gene>
<evidence type="ECO:0000313" key="3">
    <source>
        <dbReference type="Proteomes" id="UP000748756"/>
    </source>
</evidence>
<reference evidence="2" key="1">
    <citation type="journal article" date="2020" name="Fungal Divers.">
        <title>Resolving the Mortierellaceae phylogeny through synthesis of multi-gene phylogenetics and phylogenomics.</title>
        <authorList>
            <person name="Vandepol N."/>
            <person name="Liber J."/>
            <person name="Desiro A."/>
            <person name="Na H."/>
            <person name="Kennedy M."/>
            <person name="Barry K."/>
            <person name="Grigoriev I.V."/>
            <person name="Miller A.N."/>
            <person name="O'Donnell K."/>
            <person name="Stajich J.E."/>
            <person name="Bonito G."/>
        </authorList>
    </citation>
    <scope>NUCLEOTIDE SEQUENCE</scope>
    <source>
        <strain evidence="2">NRRL 6426</strain>
    </source>
</reference>
<feature type="chain" id="PRO_5040489881" evidence="1">
    <location>
        <begin position="21"/>
        <end position="124"/>
    </location>
</feature>
<dbReference type="EMBL" id="JAAAUQ010000660">
    <property type="protein sequence ID" value="KAF9148436.1"/>
    <property type="molecule type" value="Genomic_DNA"/>
</dbReference>
<organism evidence="2 3">
    <name type="scientific">Linnemannia schmuckeri</name>
    <dbReference type="NCBI Taxonomy" id="64567"/>
    <lineage>
        <taxon>Eukaryota</taxon>
        <taxon>Fungi</taxon>
        <taxon>Fungi incertae sedis</taxon>
        <taxon>Mucoromycota</taxon>
        <taxon>Mortierellomycotina</taxon>
        <taxon>Mortierellomycetes</taxon>
        <taxon>Mortierellales</taxon>
        <taxon>Mortierellaceae</taxon>
        <taxon>Linnemannia</taxon>
    </lineage>
</organism>
<keyword evidence="3" id="KW-1185">Reference proteome</keyword>
<name>A0A9P5RUV6_9FUNG</name>
<sequence length="124" mass="13744">MMFPYLALLATATIATTMLATPLASRHPRIMELEGKMMNGNRLSDEESRKLGKLHYASSVPSTNPASPLLVKRDSCPNCSKDYQYALLSCSDFCKSCDNLKCGVCGGWLWHTCYCYSNEGNCDE</sequence>
<dbReference type="Proteomes" id="UP000748756">
    <property type="component" value="Unassembled WGS sequence"/>
</dbReference>
<feature type="signal peptide" evidence="1">
    <location>
        <begin position="1"/>
        <end position="20"/>
    </location>
</feature>
<dbReference type="AlphaFoldDB" id="A0A9P5RUV6"/>
<evidence type="ECO:0000313" key="2">
    <source>
        <dbReference type="EMBL" id="KAF9148436.1"/>
    </source>
</evidence>
<comment type="caution">
    <text evidence="2">The sequence shown here is derived from an EMBL/GenBank/DDBJ whole genome shotgun (WGS) entry which is preliminary data.</text>
</comment>
<keyword evidence="1" id="KW-0732">Signal</keyword>
<dbReference type="OrthoDB" id="2417385at2759"/>
<proteinExistence type="predicted"/>
<accession>A0A9P5RUV6</accession>
<evidence type="ECO:0000256" key="1">
    <source>
        <dbReference type="SAM" id="SignalP"/>
    </source>
</evidence>
<protein>
    <submittedName>
        <fullName evidence="2">Uncharacterized protein</fullName>
    </submittedName>
</protein>